<name>A0ABR8FXD0_9NOSO</name>
<dbReference type="EMBL" id="JACJTB010000011">
    <property type="protein sequence ID" value="MBD2594927.1"/>
    <property type="molecule type" value="Genomic_DNA"/>
</dbReference>
<gene>
    <name evidence="1" type="ORF">H6G74_11375</name>
</gene>
<reference evidence="1 2" key="1">
    <citation type="journal article" date="2020" name="ISME J.">
        <title>Comparative genomics reveals insights into cyanobacterial evolution and habitat adaptation.</title>
        <authorList>
            <person name="Chen M.Y."/>
            <person name="Teng W.K."/>
            <person name="Zhao L."/>
            <person name="Hu C.X."/>
            <person name="Zhou Y.K."/>
            <person name="Han B.P."/>
            <person name="Song L.R."/>
            <person name="Shu W.S."/>
        </authorList>
    </citation>
    <scope>NUCLEOTIDE SEQUENCE [LARGE SCALE GENOMIC DNA]</scope>
    <source>
        <strain evidence="1 2">FACHB-130</strain>
    </source>
</reference>
<organism evidence="1 2">
    <name type="scientific">Nostoc spongiaeforme FACHB-130</name>
    <dbReference type="NCBI Taxonomy" id="1357510"/>
    <lineage>
        <taxon>Bacteria</taxon>
        <taxon>Bacillati</taxon>
        <taxon>Cyanobacteriota</taxon>
        <taxon>Cyanophyceae</taxon>
        <taxon>Nostocales</taxon>
        <taxon>Nostocaceae</taxon>
        <taxon>Nostoc</taxon>
    </lineage>
</organism>
<accession>A0ABR8FXD0</accession>
<dbReference type="RefSeq" id="WP_190967767.1">
    <property type="nucleotide sequence ID" value="NZ_JACJTB010000011.1"/>
</dbReference>
<keyword evidence="2" id="KW-1185">Reference proteome</keyword>
<proteinExistence type="predicted"/>
<evidence type="ECO:0000313" key="2">
    <source>
        <dbReference type="Proteomes" id="UP000603457"/>
    </source>
</evidence>
<evidence type="ECO:0000313" key="1">
    <source>
        <dbReference type="EMBL" id="MBD2594927.1"/>
    </source>
</evidence>
<protein>
    <submittedName>
        <fullName evidence="1">Uncharacterized protein</fullName>
    </submittedName>
</protein>
<dbReference type="Proteomes" id="UP000603457">
    <property type="component" value="Unassembled WGS sequence"/>
</dbReference>
<dbReference type="SUPFAM" id="SSF55486">
    <property type="entry name" value="Metalloproteases ('zincins'), catalytic domain"/>
    <property type="match status" value="1"/>
</dbReference>
<sequence>MAFVGFHFVPPNLQDQAIVLDLWFTLFDPTFNLTFQITDLPTGQLAEAQITKYDSFGRPNGGTILIDNDANGVGWFIDPTPLENSEFTTTLTDTAYRATTGEAFGKYDLLTTILHEMGHLAGIIVGNPGFDRYIQTINGTKTFIGENFTATLTPDGSHLDSKVHPYDLMNNTLAPGVRKLPSWLNLQMLNAIRNTTVASNSTTQLTAPLTAILLADITNGNFNETDTTKPEYGWSTRGAATILNQEAVLTEDSPLLSNFTQTFIIPEHAKYLQFTLKNTTLGANTPTSPGDAFEVALLNANTKQSLVNTSK</sequence>
<comment type="caution">
    <text evidence="1">The sequence shown here is derived from an EMBL/GenBank/DDBJ whole genome shotgun (WGS) entry which is preliminary data.</text>
</comment>